<gene>
    <name evidence="1" type="ORF">Vadar_026676</name>
</gene>
<name>A0ACB7Z6G0_9ERIC</name>
<comment type="caution">
    <text evidence="1">The sequence shown here is derived from an EMBL/GenBank/DDBJ whole genome shotgun (WGS) entry which is preliminary data.</text>
</comment>
<evidence type="ECO:0000313" key="2">
    <source>
        <dbReference type="Proteomes" id="UP000828048"/>
    </source>
</evidence>
<dbReference type="Proteomes" id="UP000828048">
    <property type="component" value="Chromosome 4"/>
</dbReference>
<reference evidence="1 2" key="1">
    <citation type="journal article" date="2021" name="Hortic Res">
        <title>High-quality reference genome and annotation aids understanding of berry development for evergreen blueberry (Vaccinium darrowii).</title>
        <authorList>
            <person name="Yu J."/>
            <person name="Hulse-Kemp A.M."/>
            <person name="Babiker E."/>
            <person name="Staton M."/>
        </authorList>
    </citation>
    <scope>NUCLEOTIDE SEQUENCE [LARGE SCALE GENOMIC DNA]</scope>
    <source>
        <strain evidence="2">cv. NJ 8807/NJ 8810</strain>
        <tissue evidence="1">Young leaf</tissue>
    </source>
</reference>
<proteinExistence type="predicted"/>
<keyword evidence="2" id="KW-1185">Reference proteome</keyword>
<accession>A0ACB7Z6G0</accession>
<evidence type="ECO:0000313" key="1">
    <source>
        <dbReference type="EMBL" id="KAH7861474.1"/>
    </source>
</evidence>
<protein>
    <submittedName>
        <fullName evidence="1">Uncharacterized protein</fullName>
    </submittedName>
</protein>
<dbReference type="EMBL" id="CM037154">
    <property type="protein sequence ID" value="KAH7861474.1"/>
    <property type="molecule type" value="Genomic_DNA"/>
</dbReference>
<sequence length="113" mass="12696">MGQKSAVICMSTVTFGDEDMYVETPYHNRPLFITGFVLNTKISLVMVDGGSAVNLFRLSQLRPCHLVIQGFNQNEQRPMGKIKLRIKFGSIEEDTKFPVIDVNTSYNALLGRP</sequence>
<organism evidence="1 2">
    <name type="scientific">Vaccinium darrowii</name>
    <dbReference type="NCBI Taxonomy" id="229202"/>
    <lineage>
        <taxon>Eukaryota</taxon>
        <taxon>Viridiplantae</taxon>
        <taxon>Streptophyta</taxon>
        <taxon>Embryophyta</taxon>
        <taxon>Tracheophyta</taxon>
        <taxon>Spermatophyta</taxon>
        <taxon>Magnoliopsida</taxon>
        <taxon>eudicotyledons</taxon>
        <taxon>Gunneridae</taxon>
        <taxon>Pentapetalae</taxon>
        <taxon>asterids</taxon>
        <taxon>Ericales</taxon>
        <taxon>Ericaceae</taxon>
        <taxon>Vaccinioideae</taxon>
        <taxon>Vaccinieae</taxon>
        <taxon>Vaccinium</taxon>
    </lineage>
</organism>